<evidence type="ECO:0000313" key="3">
    <source>
        <dbReference type="Proteomes" id="UP001465976"/>
    </source>
</evidence>
<name>A0ABR3EPW0_9AGAR</name>
<protein>
    <recommendedName>
        <fullName evidence="1">KOW domain-containing protein</fullName>
    </recommendedName>
</protein>
<dbReference type="InterPro" id="IPR005824">
    <property type="entry name" value="KOW"/>
</dbReference>
<reference evidence="2 3" key="1">
    <citation type="submission" date="2024-02" db="EMBL/GenBank/DDBJ databases">
        <title>A draft genome for the cacao thread blight pathogen Marasmius crinis-equi.</title>
        <authorList>
            <person name="Cohen S.P."/>
            <person name="Baruah I.K."/>
            <person name="Amoako-Attah I."/>
            <person name="Bukari Y."/>
            <person name="Meinhardt L.W."/>
            <person name="Bailey B.A."/>
        </authorList>
    </citation>
    <scope>NUCLEOTIDE SEQUENCE [LARGE SCALE GENOMIC DNA]</scope>
    <source>
        <strain evidence="2 3">GH-76</strain>
    </source>
</reference>
<feature type="domain" description="KOW" evidence="1">
    <location>
        <begin position="361"/>
        <end position="388"/>
    </location>
</feature>
<evidence type="ECO:0000313" key="2">
    <source>
        <dbReference type="EMBL" id="KAL0564928.1"/>
    </source>
</evidence>
<dbReference type="SMART" id="SM00739">
    <property type="entry name" value="KOW"/>
    <property type="match status" value="3"/>
</dbReference>
<dbReference type="Proteomes" id="UP001465976">
    <property type="component" value="Unassembled WGS sequence"/>
</dbReference>
<feature type="domain" description="KOW" evidence="1">
    <location>
        <begin position="164"/>
        <end position="191"/>
    </location>
</feature>
<comment type="caution">
    <text evidence="2">The sequence shown here is derived from an EMBL/GenBank/DDBJ whole genome shotgun (WGS) entry which is preliminary data.</text>
</comment>
<gene>
    <name evidence="2" type="ORF">V5O48_017108</name>
</gene>
<keyword evidence="3" id="KW-1185">Reference proteome</keyword>
<organism evidence="2 3">
    <name type="scientific">Marasmius crinis-equi</name>
    <dbReference type="NCBI Taxonomy" id="585013"/>
    <lineage>
        <taxon>Eukaryota</taxon>
        <taxon>Fungi</taxon>
        <taxon>Dikarya</taxon>
        <taxon>Basidiomycota</taxon>
        <taxon>Agaricomycotina</taxon>
        <taxon>Agaricomycetes</taxon>
        <taxon>Agaricomycetidae</taxon>
        <taxon>Agaricales</taxon>
        <taxon>Marasmiineae</taxon>
        <taxon>Marasmiaceae</taxon>
        <taxon>Marasmius</taxon>
    </lineage>
</organism>
<evidence type="ECO:0000259" key="1">
    <source>
        <dbReference type="SMART" id="SM00739"/>
    </source>
</evidence>
<proteinExistence type="predicted"/>
<feature type="domain" description="KOW" evidence="1">
    <location>
        <begin position="421"/>
        <end position="448"/>
    </location>
</feature>
<accession>A0ABR3EPW0</accession>
<dbReference type="EMBL" id="JBAHYK010002509">
    <property type="protein sequence ID" value="KAL0564928.1"/>
    <property type="molecule type" value="Genomic_DNA"/>
</dbReference>
<sequence length="478" mass="54641">MQPTTPENDFVEYLERRYVTSSSLGKRKTVDPPQAVSMFGTSFSSPTEQAVHPITKMRYPLEVLALARRPEPTTAMPCSSSSSTAQAIHPMTKTRLPRPEKPIRIPDSKRLMLGSEWIDAPLPSVFPEQGKFTRPSKGELRRTELEQWSKWAKKKEKVRQTNRDYAPGQWVQIRRGVYKGDPGQVFKPQMRERSDEEMEKERQVAVEALARGKSRHPNRQKWSWKGTGARHFARRVFRPIEYGLQIPEQNRPFAGFELDGRIFSHGLVLKLYKLKGLQPISAVDALTVAAFQEHPFSKRFPFPLPQDWEFRNGEQVEVAHREGHEHGRGVLRLSGAELCVEFVKDGVPALYPVTKEQLSKVIEIGDYVDVISGDKARREGLVVERREDILGISENGTRRCINFFAHVNCVTRTSRGDTSSIPWLEKEVVIAKGPHTGLVGIVKDVKQKQNRNVLFLWLFLPHLRKAVEVEDNRVVTKK</sequence>